<reference evidence="1 2" key="1">
    <citation type="submission" date="2015-01" db="EMBL/GenBank/DDBJ databases">
        <title>The Genome Sequence of Ochroconis gallopava CBS43764.</title>
        <authorList>
            <consortium name="The Broad Institute Genomics Platform"/>
            <person name="Cuomo C."/>
            <person name="de Hoog S."/>
            <person name="Gorbushina A."/>
            <person name="Stielow B."/>
            <person name="Teixiera M."/>
            <person name="Abouelleil A."/>
            <person name="Chapman S.B."/>
            <person name="Priest M."/>
            <person name="Young S.K."/>
            <person name="Wortman J."/>
            <person name="Nusbaum C."/>
            <person name="Birren B."/>
        </authorList>
    </citation>
    <scope>NUCLEOTIDE SEQUENCE [LARGE SCALE GENOMIC DNA]</scope>
    <source>
        <strain evidence="1 2">CBS 43764</strain>
    </source>
</reference>
<dbReference type="AlphaFoldDB" id="A0A0D2AQM2"/>
<dbReference type="HOGENOM" id="CLU_010194_9_0_1"/>
<dbReference type="PANTHER" id="PTHR45458:SF1">
    <property type="entry name" value="SHORT CHAIN DEHYDROGENASE"/>
    <property type="match status" value="1"/>
</dbReference>
<dbReference type="OrthoDB" id="7289984at2759"/>
<dbReference type="InterPro" id="IPR002347">
    <property type="entry name" value="SDR_fam"/>
</dbReference>
<dbReference type="Proteomes" id="UP000053259">
    <property type="component" value="Unassembled WGS sequence"/>
</dbReference>
<dbReference type="EMBL" id="KN847555">
    <property type="protein sequence ID" value="KIW01449.1"/>
    <property type="molecule type" value="Genomic_DNA"/>
</dbReference>
<evidence type="ECO:0000313" key="2">
    <source>
        <dbReference type="Proteomes" id="UP000053259"/>
    </source>
</evidence>
<dbReference type="PANTHER" id="PTHR45458">
    <property type="entry name" value="SHORT-CHAIN DEHYDROGENASE/REDUCTASE SDR"/>
    <property type="match status" value="1"/>
</dbReference>
<dbReference type="Gene3D" id="3.40.50.720">
    <property type="entry name" value="NAD(P)-binding Rossmann-like Domain"/>
    <property type="match status" value="1"/>
</dbReference>
<name>A0A0D2AQM2_9PEZI</name>
<dbReference type="InterPro" id="IPR052184">
    <property type="entry name" value="SDR_enzymes"/>
</dbReference>
<evidence type="ECO:0000313" key="1">
    <source>
        <dbReference type="EMBL" id="KIW01449.1"/>
    </source>
</evidence>
<gene>
    <name evidence="1" type="ORF">PV09_07207</name>
</gene>
<dbReference type="RefSeq" id="XP_016211318.1">
    <property type="nucleotide sequence ID" value="XM_016360946.1"/>
</dbReference>
<dbReference type="VEuPathDB" id="FungiDB:PV09_07207"/>
<dbReference type="InterPro" id="IPR036291">
    <property type="entry name" value="NAD(P)-bd_dom_sf"/>
</dbReference>
<dbReference type="GeneID" id="27315180"/>
<dbReference type="Pfam" id="PF00106">
    <property type="entry name" value="adh_short"/>
    <property type="match status" value="1"/>
</dbReference>
<dbReference type="GO" id="GO:0016616">
    <property type="term" value="F:oxidoreductase activity, acting on the CH-OH group of donors, NAD or NADP as acceptor"/>
    <property type="evidence" value="ECO:0007669"/>
    <property type="project" value="TreeGrafter"/>
</dbReference>
<protein>
    <submittedName>
        <fullName evidence="1">Uncharacterized protein</fullName>
    </submittedName>
</protein>
<sequence>MALQENIIITGSNTGLGFWVARLLSDRPYHIILTSRTFEKAQNAAEQLKANSKGATFAAYFAAYELDVSSPDSVARFGERIRNSYGCIDVLLNNAGINNDPFNIVPADDLSTEATRKRFQLAQDIFATNVFGADALTYQILPLLKKSNNPRLIFITSALGSITLNLDPSNAWHGVTSYMYRASKAALNMTMTNWHKRLGAEGVSVWVVCPGWNATELGGLDPDKLRKAGASDPQVGAGIIVDVVLGKRKGEEGKVVSADAGRPIVHPC</sequence>
<dbReference type="SUPFAM" id="SSF51735">
    <property type="entry name" value="NAD(P)-binding Rossmann-fold domains"/>
    <property type="match status" value="1"/>
</dbReference>
<proteinExistence type="predicted"/>
<dbReference type="InParanoid" id="A0A0D2AQM2"/>
<organism evidence="1 2">
    <name type="scientific">Verruconis gallopava</name>
    <dbReference type="NCBI Taxonomy" id="253628"/>
    <lineage>
        <taxon>Eukaryota</taxon>
        <taxon>Fungi</taxon>
        <taxon>Dikarya</taxon>
        <taxon>Ascomycota</taxon>
        <taxon>Pezizomycotina</taxon>
        <taxon>Dothideomycetes</taxon>
        <taxon>Pleosporomycetidae</taxon>
        <taxon>Venturiales</taxon>
        <taxon>Sympoventuriaceae</taxon>
        <taxon>Verruconis</taxon>
    </lineage>
</organism>
<accession>A0A0D2AQM2</accession>
<keyword evidence="2" id="KW-1185">Reference proteome</keyword>
<dbReference type="PRINTS" id="PR00081">
    <property type="entry name" value="GDHRDH"/>
</dbReference>
<dbReference type="STRING" id="253628.A0A0D2AQM2"/>